<protein>
    <submittedName>
        <fullName evidence="2">Uncharacterized protein</fullName>
    </submittedName>
</protein>
<gene>
    <name evidence="2" type="ORF">PSFLO_03053</name>
</gene>
<dbReference type="Proteomes" id="UP000323386">
    <property type="component" value="Unassembled WGS sequence"/>
</dbReference>
<sequence>MGTGNGTGSSTGLPAGRLAAAGHLTTQPTNPPPNAGIHRQANSFASHASSTSGHDAMSPGRQLCPSLTTRMGESLREGRPCAASTSPRLASPSCDLDRLPPRAHIALQSEPRSPSPLRLDHDNVQTVSLARAYVVVTIPSDAPAPECTFTNLPRHNPAPGTGQEPSPSSASSDATITRAARRAPPKLDARLHAKGCRWAHLVSG</sequence>
<organism evidence="2 3">
    <name type="scientific">Pseudozyma flocculosa</name>
    <dbReference type="NCBI Taxonomy" id="84751"/>
    <lineage>
        <taxon>Eukaryota</taxon>
        <taxon>Fungi</taxon>
        <taxon>Dikarya</taxon>
        <taxon>Basidiomycota</taxon>
        <taxon>Ustilaginomycotina</taxon>
        <taxon>Ustilaginomycetes</taxon>
        <taxon>Ustilaginales</taxon>
        <taxon>Ustilaginaceae</taxon>
        <taxon>Pseudozyma</taxon>
    </lineage>
</organism>
<evidence type="ECO:0000313" key="3">
    <source>
        <dbReference type="Proteomes" id="UP000323386"/>
    </source>
</evidence>
<feature type="region of interest" description="Disordered" evidence="1">
    <location>
        <begin position="1"/>
        <end position="97"/>
    </location>
</feature>
<dbReference type="EMBL" id="OOIP01000007">
    <property type="protein sequence ID" value="SPO37578.1"/>
    <property type="molecule type" value="Genomic_DNA"/>
</dbReference>
<evidence type="ECO:0000313" key="2">
    <source>
        <dbReference type="EMBL" id="SPO37578.1"/>
    </source>
</evidence>
<name>A0A5C3EZD2_9BASI</name>
<evidence type="ECO:0000256" key="1">
    <source>
        <dbReference type="SAM" id="MobiDB-lite"/>
    </source>
</evidence>
<feature type="region of interest" description="Disordered" evidence="1">
    <location>
        <begin position="150"/>
        <end position="188"/>
    </location>
</feature>
<accession>A0A5C3EZD2</accession>
<feature type="compositionally biased region" description="Polar residues" evidence="1">
    <location>
        <begin position="40"/>
        <end position="53"/>
    </location>
</feature>
<keyword evidence="3" id="KW-1185">Reference proteome</keyword>
<reference evidence="2 3" key="1">
    <citation type="submission" date="2018-03" db="EMBL/GenBank/DDBJ databases">
        <authorList>
            <person name="Guldener U."/>
        </authorList>
    </citation>
    <scope>NUCLEOTIDE SEQUENCE [LARGE SCALE GENOMIC DNA]</scope>
    <source>
        <strain evidence="2 3">DAOM196992</strain>
    </source>
</reference>
<feature type="compositionally biased region" description="Low complexity" evidence="1">
    <location>
        <begin position="168"/>
        <end position="178"/>
    </location>
</feature>
<dbReference type="AlphaFoldDB" id="A0A5C3EZD2"/>
<proteinExistence type="predicted"/>